<gene>
    <name evidence="2" type="ORF">B296_00035642</name>
</gene>
<comment type="caution">
    <text evidence="2">The sequence shown here is derived from an EMBL/GenBank/DDBJ whole genome shotgun (WGS) entry which is preliminary data.</text>
</comment>
<feature type="region of interest" description="Disordered" evidence="1">
    <location>
        <begin position="122"/>
        <end position="182"/>
    </location>
</feature>
<dbReference type="EMBL" id="AMZH03009536">
    <property type="protein sequence ID" value="RRT56640.1"/>
    <property type="molecule type" value="Genomic_DNA"/>
</dbReference>
<evidence type="ECO:0000313" key="3">
    <source>
        <dbReference type="Proteomes" id="UP000287651"/>
    </source>
</evidence>
<evidence type="ECO:0000256" key="1">
    <source>
        <dbReference type="SAM" id="MobiDB-lite"/>
    </source>
</evidence>
<dbReference type="AlphaFoldDB" id="A0A426YY24"/>
<protein>
    <submittedName>
        <fullName evidence="2">Uncharacterized protein</fullName>
    </submittedName>
</protein>
<reference evidence="2 3" key="1">
    <citation type="journal article" date="2014" name="Agronomy (Basel)">
        <title>A Draft Genome Sequence for Ensete ventricosum, the Drought-Tolerant Tree Against Hunger.</title>
        <authorList>
            <person name="Harrison J."/>
            <person name="Moore K.A."/>
            <person name="Paszkiewicz K."/>
            <person name="Jones T."/>
            <person name="Grant M."/>
            <person name="Ambacheew D."/>
            <person name="Muzemil S."/>
            <person name="Studholme D.J."/>
        </authorList>
    </citation>
    <scope>NUCLEOTIDE SEQUENCE [LARGE SCALE GENOMIC DNA]</scope>
</reference>
<dbReference type="Proteomes" id="UP000287651">
    <property type="component" value="Unassembled WGS sequence"/>
</dbReference>
<accession>A0A426YY24</accession>
<name>A0A426YY24_ENSVE</name>
<sequence length="194" mass="21054">MNRGAQQQNQRSAMHHFLLCVTERGRARGGKRGGGGGNGCAVGRGRVSAFYGGEITKRPSDVESISRMPPWYRSSLDQLACATCRWPAILNAGLWRAAPRRRRPPPSRPLPHDLLRSPPQLRADARWPPGHVVSLPGRGHPPGPPRKGTRVVPAVTHSSAIAPLIRPAKSSRPPTAGPAWLCPWAKEASTRLHP</sequence>
<proteinExistence type="predicted"/>
<organism evidence="2 3">
    <name type="scientific">Ensete ventricosum</name>
    <name type="common">Abyssinian banana</name>
    <name type="synonym">Musa ensete</name>
    <dbReference type="NCBI Taxonomy" id="4639"/>
    <lineage>
        <taxon>Eukaryota</taxon>
        <taxon>Viridiplantae</taxon>
        <taxon>Streptophyta</taxon>
        <taxon>Embryophyta</taxon>
        <taxon>Tracheophyta</taxon>
        <taxon>Spermatophyta</taxon>
        <taxon>Magnoliopsida</taxon>
        <taxon>Liliopsida</taxon>
        <taxon>Zingiberales</taxon>
        <taxon>Musaceae</taxon>
        <taxon>Ensete</taxon>
    </lineage>
</organism>
<evidence type="ECO:0000313" key="2">
    <source>
        <dbReference type="EMBL" id="RRT56640.1"/>
    </source>
</evidence>